<sequence length="531" mass="56941">MGVRRVVGAVSGVAVLCTGLVVGLGPGGASARPQSIAWVACGGASRAECGSVRVPLDPAEPYGQQITIAVNRIKGSAPRDGNHLGVLLVNPGGPGASGTALAAYVATKLPKDLAARYDVIGFDPRGVGASKPALSCVDIKRYYAAPRADSVPQSHAEESVLLGRAEEFATGCANRWSWFLPYLNTENTARDLDVIRQALGEEKISYLGYSYGTYLGAVYATLFPQRVRRMVLDSVVDPEEVWYQANVAQNYAFDRRHRDFLSWVAANDSVYRIGNTLRAAEFAWYAMRQRLRSRPAGGVVGPSELDDIFMVGGYTNLVWPQLGRLFSEYVRSGDTTGLVEAYHKHAENDAADENGYAVYLGVQCRDAAWPKAWAQWHADAARVHAKAPFMAWPNTVYNAPCVFWPERGVKPVKVGTKDLPPVLLVQAERDAATPYEGALSMRAAFPTARLVTEPGGNHGVALSGNACVDRQVLTYLRDGVLAPQRKAGRAADLTCPTLPAPRPLTPMMAGASSGRGSLAGILLGDISQIPG</sequence>
<evidence type="ECO:0000256" key="1">
    <source>
        <dbReference type="ARBA" id="ARBA00010088"/>
    </source>
</evidence>
<dbReference type="SUPFAM" id="SSF53474">
    <property type="entry name" value="alpha/beta-Hydrolases"/>
    <property type="match status" value="1"/>
</dbReference>
<dbReference type="GO" id="GO:0016787">
    <property type="term" value="F:hydrolase activity"/>
    <property type="evidence" value="ECO:0007669"/>
    <property type="project" value="UniProtKB-KW"/>
</dbReference>
<dbReference type="PANTHER" id="PTHR43248">
    <property type="entry name" value="2-SUCCINYL-6-HYDROXY-2,4-CYCLOHEXADIENE-1-CARBOXYLATE SYNTHASE"/>
    <property type="match status" value="1"/>
</dbReference>
<keyword evidence="6" id="KW-1185">Reference proteome</keyword>
<comment type="caution">
    <text evidence="5">The sequence shown here is derived from an EMBL/GenBank/DDBJ whole genome shotgun (WGS) entry which is preliminary data.</text>
</comment>
<gene>
    <name evidence="5" type="ORF">Amac_052240</name>
</gene>
<evidence type="ECO:0000256" key="3">
    <source>
        <dbReference type="ARBA" id="ARBA00022801"/>
    </source>
</evidence>
<dbReference type="Pfam" id="PF00561">
    <property type="entry name" value="Abhydrolase_1"/>
    <property type="match status" value="1"/>
</dbReference>
<reference evidence="5 6" key="1">
    <citation type="submission" date="2019-10" db="EMBL/GenBank/DDBJ databases">
        <title>Whole genome shotgun sequence of Acrocarpospora macrocephala NBRC 16266.</title>
        <authorList>
            <person name="Ichikawa N."/>
            <person name="Kimura A."/>
            <person name="Kitahashi Y."/>
            <person name="Komaki H."/>
            <person name="Oguchi A."/>
        </authorList>
    </citation>
    <scope>NUCLEOTIDE SEQUENCE [LARGE SCALE GENOMIC DNA]</scope>
    <source>
        <strain evidence="5 6">NBRC 16266</strain>
    </source>
</reference>
<dbReference type="InterPro" id="IPR051601">
    <property type="entry name" value="Serine_prot/Carboxylest_S33"/>
</dbReference>
<dbReference type="Gene3D" id="3.40.50.1820">
    <property type="entry name" value="alpha/beta hydrolase"/>
    <property type="match status" value="1"/>
</dbReference>
<proteinExistence type="inferred from homology"/>
<accession>A0A5M3WQJ0</accession>
<evidence type="ECO:0000256" key="2">
    <source>
        <dbReference type="ARBA" id="ARBA00022729"/>
    </source>
</evidence>
<dbReference type="Proteomes" id="UP000331127">
    <property type="component" value="Unassembled WGS sequence"/>
</dbReference>
<keyword evidence="3" id="KW-0378">Hydrolase</keyword>
<feature type="domain" description="AB hydrolase-1" evidence="4">
    <location>
        <begin position="86"/>
        <end position="460"/>
    </location>
</feature>
<evidence type="ECO:0000313" key="6">
    <source>
        <dbReference type="Proteomes" id="UP000331127"/>
    </source>
</evidence>
<name>A0A5M3WQJ0_9ACTN</name>
<dbReference type="AlphaFoldDB" id="A0A5M3WQJ0"/>
<keyword evidence="2" id="KW-0732">Signal</keyword>
<dbReference type="InterPro" id="IPR029058">
    <property type="entry name" value="AB_hydrolase_fold"/>
</dbReference>
<organism evidence="5 6">
    <name type="scientific">Acrocarpospora macrocephala</name>
    <dbReference type="NCBI Taxonomy" id="150177"/>
    <lineage>
        <taxon>Bacteria</taxon>
        <taxon>Bacillati</taxon>
        <taxon>Actinomycetota</taxon>
        <taxon>Actinomycetes</taxon>
        <taxon>Streptosporangiales</taxon>
        <taxon>Streptosporangiaceae</taxon>
        <taxon>Acrocarpospora</taxon>
    </lineage>
</organism>
<evidence type="ECO:0000313" key="5">
    <source>
        <dbReference type="EMBL" id="GES11627.1"/>
    </source>
</evidence>
<dbReference type="PANTHER" id="PTHR43248:SF29">
    <property type="entry name" value="TRIPEPTIDYL AMINOPEPTIDASE"/>
    <property type="match status" value="1"/>
</dbReference>
<comment type="similarity">
    <text evidence="1">Belongs to the peptidase S33 family.</text>
</comment>
<protein>
    <submittedName>
        <fullName evidence="5">Peptidase</fullName>
    </submittedName>
</protein>
<dbReference type="InterPro" id="IPR000073">
    <property type="entry name" value="AB_hydrolase_1"/>
</dbReference>
<evidence type="ECO:0000259" key="4">
    <source>
        <dbReference type="Pfam" id="PF00561"/>
    </source>
</evidence>
<dbReference type="EMBL" id="BLAE01000031">
    <property type="protein sequence ID" value="GES11627.1"/>
    <property type="molecule type" value="Genomic_DNA"/>
</dbReference>